<dbReference type="KEGG" id="nib:GU926_03165"/>
<dbReference type="EMBL" id="CP047897">
    <property type="protein sequence ID" value="QHL86493.1"/>
    <property type="molecule type" value="Genomic_DNA"/>
</dbReference>
<organism evidence="3 4">
    <name type="scientific">Nibribacter ruber</name>
    <dbReference type="NCBI Taxonomy" id="2698458"/>
    <lineage>
        <taxon>Bacteria</taxon>
        <taxon>Pseudomonadati</taxon>
        <taxon>Bacteroidota</taxon>
        <taxon>Cytophagia</taxon>
        <taxon>Cytophagales</taxon>
        <taxon>Hymenobacteraceae</taxon>
        <taxon>Nibribacter</taxon>
    </lineage>
</organism>
<dbReference type="Gene3D" id="3.40.710.10">
    <property type="entry name" value="DD-peptidase/beta-lactamase superfamily"/>
    <property type="match status" value="1"/>
</dbReference>
<accession>A0A6P1NZS3</accession>
<protein>
    <submittedName>
        <fullName evidence="3">Serine hydrolase</fullName>
    </submittedName>
</protein>
<feature type="domain" description="Beta-lactamase-related" evidence="2">
    <location>
        <begin position="236"/>
        <end position="588"/>
    </location>
</feature>
<dbReference type="InterPro" id="IPR050789">
    <property type="entry name" value="Diverse_Enzym_Activities"/>
</dbReference>
<dbReference type="Pfam" id="PF00144">
    <property type="entry name" value="Beta-lactamase"/>
    <property type="match status" value="1"/>
</dbReference>
<evidence type="ECO:0000259" key="2">
    <source>
        <dbReference type="Pfam" id="PF00144"/>
    </source>
</evidence>
<sequence>MLHSRKGRFLQLGFLFLLTGIGFAGASKEESPVKKNLTWWQQQKEAKRSTVLLNNQTNAVPILNLEQKIASLSLGASQSILFDSLLNKYTTVTSLNGESLAKDTLTLGLAGYLAPYKKVIVQIPAEELQYLPNLSLLKRLQAQRKLLLAVYGKKELLPLADAIMAPMVWTEEESPASAHYVAQIFFGGTAAQAKLDRTYSQKYQQGLGATTQISRLTYGVPEELGINSSDLQQPIDAIVGEAIQQKATPGAVVMVVKDGTVIFNKAYGSHTYDNSEPTQVDDIFDLASLTKTSASTVALMQLYDHKKVDLNAPLGTYIPSVGQTNKASLKVKQVLLHESGLPAGVSLPVGAQDLQKSPSEQFSVQLADSLFLSKDYFKEVLWPRMVQSKLQTPGKYVYSDLTMYFMKEVIERQAKAPLQEYVQQEFYAPLGMQTAGYLPLLRFEKSRIVPTEKDTYFRKTLLQGYVHDGGAARVGGIAGHAGLFGTANDMAILHQMLLNKGSYGNQQYISPETVELFTSRQSSVSRRGLGFDRWDPDTSKHYPSQLASSQTYGHTGYTGTCVWVDPARNLVYIFLSNRVYPSVSNKLNTLKIRPRIQDAIYKALDKANPTADMGS</sequence>
<name>A0A6P1NZS3_9BACT</name>
<dbReference type="InterPro" id="IPR012338">
    <property type="entry name" value="Beta-lactam/transpept-like"/>
</dbReference>
<reference evidence="3 4" key="1">
    <citation type="submission" date="2020-01" db="EMBL/GenBank/DDBJ databases">
        <authorList>
            <person name="Kim M."/>
        </authorList>
    </citation>
    <scope>NUCLEOTIDE SEQUENCE [LARGE SCALE GENOMIC DNA]</scope>
    <source>
        <strain evidence="3 4">BT10</strain>
    </source>
</reference>
<evidence type="ECO:0000256" key="1">
    <source>
        <dbReference type="ARBA" id="ARBA00022801"/>
    </source>
</evidence>
<dbReference type="PANTHER" id="PTHR43283:SF11">
    <property type="entry name" value="BETA-LACTAMASE-RELATED DOMAIN-CONTAINING PROTEIN"/>
    <property type="match status" value="1"/>
</dbReference>
<dbReference type="PANTHER" id="PTHR43283">
    <property type="entry name" value="BETA-LACTAMASE-RELATED"/>
    <property type="match status" value="1"/>
</dbReference>
<gene>
    <name evidence="3" type="ORF">GU926_03165</name>
</gene>
<dbReference type="GO" id="GO:0016787">
    <property type="term" value="F:hydrolase activity"/>
    <property type="evidence" value="ECO:0007669"/>
    <property type="project" value="UniProtKB-KW"/>
</dbReference>
<dbReference type="AlphaFoldDB" id="A0A6P1NZS3"/>
<dbReference type="InterPro" id="IPR001466">
    <property type="entry name" value="Beta-lactam-related"/>
</dbReference>
<evidence type="ECO:0000313" key="3">
    <source>
        <dbReference type="EMBL" id="QHL86493.1"/>
    </source>
</evidence>
<proteinExistence type="predicted"/>
<dbReference type="Proteomes" id="UP000464214">
    <property type="component" value="Chromosome"/>
</dbReference>
<evidence type="ECO:0000313" key="4">
    <source>
        <dbReference type="Proteomes" id="UP000464214"/>
    </source>
</evidence>
<dbReference type="SUPFAM" id="SSF56601">
    <property type="entry name" value="beta-lactamase/transpeptidase-like"/>
    <property type="match status" value="1"/>
</dbReference>
<keyword evidence="1 3" id="KW-0378">Hydrolase</keyword>
<dbReference type="RefSeq" id="WP_160688934.1">
    <property type="nucleotide sequence ID" value="NZ_CP047897.1"/>
</dbReference>
<keyword evidence="4" id="KW-1185">Reference proteome</keyword>